<evidence type="ECO:0000256" key="3">
    <source>
        <dbReference type="ARBA" id="ARBA00022729"/>
    </source>
</evidence>
<sequence length="396" mass="43409">MKVFKLIAFTMILTSMLYAIENNITMDVEDADIKTVLRAFATVGEVNIVTTKGVTGTVTFHIKNVPWRQALKSLLDAYGLAMVEREGIITVMTQQEFAQHRDIAELETRIFRIKYADARKIQEVVKTMLSPRGDIKIDEATNSLVITDLGMNLFRVEELLAQLDKPHPQVLIQAKVVEVDYDAARSLGIVWGLTNTGDPNAPASYSGKLDASVGGPRGIFDIGRLFKNANFVSAQLQMLESESKANIISQPSVVISDNEKASILSGKKVPVITKDMAGNTIVQFFDAAIKLEVTPHITPDGNITLDLHPQVSDIAGYSPAGQPIISNQEVQTKVTVKDGETVVIGGVLKEQKKSSKAGLPLLLRIPIIRHIFANDEKSQSKTELMIFVTPKIVGME</sequence>
<proteinExistence type="inferred from homology"/>
<reference evidence="10" key="1">
    <citation type="journal article" date="2020" name="mSystems">
        <title>Genome- and Community-Level Interaction Insights into Carbon Utilization and Element Cycling Functions of Hydrothermarchaeota in Hydrothermal Sediment.</title>
        <authorList>
            <person name="Zhou Z."/>
            <person name="Liu Y."/>
            <person name="Xu W."/>
            <person name="Pan J."/>
            <person name="Luo Z.H."/>
            <person name="Li M."/>
        </authorList>
    </citation>
    <scope>NUCLEOTIDE SEQUENCE [LARGE SCALE GENOMIC DNA]</scope>
    <source>
        <strain evidence="10">HyVt-96</strain>
    </source>
</reference>
<keyword evidence="5" id="KW-0998">Cell outer membrane</keyword>
<evidence type="ECO:0000256" key="4">
    <source>
        <dbReference type="ARBA" id="ARBA00023136"/>
    </source>
</evidence>
<dbReference type="SMART" id="SM00965">
    <property type="entry name" value="STN"/>
    <property type="match status" value="1"/>
</dbReference>
<comment type="subcellular location">
    <subcellularLocation>
        <location evidence="7">Cell outer membrane</location>
    </subcellularLocation>
    <subcellularLocation>
        <location evidence="1">Membrane</location>
    </subcellularLocation>
</comment>
<dbReference type="Proteomes" id="UP000886050">
    <property type="component" value="Unassembled WGS sequence"/>
</dbReference>
<evidence type="ECO:0000256" key="5">
    <source>
        <dbReference type="ARBA" id="ARBA00023237"/>
    </source>
</evidence>
<keyword evidence="3 8" id="KW-0732">Signal</keyword>
<feature type="signal peptide" evidence="8">
    <location>
        <begin position="1"/>
        <end position="19"/>
    </location>
</feature>
<dbReference type="InterPro" id="IPR005644">
    <property type="entry name" value="NolW-like"/>
</dbReference>
<evidence type="ECO:0000313" key="10">
    <source>
        <dbReference type="EMBL" id="HHF53064.1"/>
    </source>
</evidence>
<name>A0A7V5HMP1_UNCW3</name>
<feature type="chain" id="PRO_5030824171" description="Secretin/TonB short N-terminal domain-containing protein" evidence="8">
    <location>
        <begin position="20"/>
        <end position="396"/>
    </location>
</feature>
<dbReference type="PANTHER" id="PTHR30604:SF1">
    <property type="entry name" value="DNA UTILIZATION PROTEIN HOFQ"/>
    <property type="match status" value="1"/>
</dbReference>
<dbReference type="InterPro" id="IPR011662">
    <property type="entry name" value="Secretin/TonB_short_N"/>
</dbReference>
<dbReference type="Pfam" id="PF03958">
    <property type="entry name" value="Secretin_N"/>
    <property type="match status" value="1"/>
</dbReference>
<evidence type="ECO:0000256" key="7">
    <source>
        <dbReference type="RuleBase" id="RU004004"/>
    </source>
</evidence>
<feature type="domain" description="Secretin/TonB short N-terminal" evidence="9">
    <location>
        <begin position="46"/>
        <end position="94"/>
    </location>
</feature>
<gene>
    <name evidence="10" type="ORF">ENL43_01705</name>
</gene>
<accession>A0A7V5HMP1</accession>
<dbReference type="PANTHER" id="PTHR30604">
    <property type="entry name" value="PROTEIN TRANSPORT PROTEIN HOFQ"/>
    <property type="match status" value="1"/>
</dbReference>
<keyword evidence="2 7" id="KW-0813">Transport</keyword>
<dbReference type="Gene3D" id="3.30.1370.120">
    <property type="match status" value="1"/>
</dbReference>
<protein>
    <recommendedName>
        <fullName evidence="9">Secretin/TonB short N-terminal domain-containing protein</fullName>
    </recommendedName>
</protein>
<dbReference type="Gene3D" id="3.30.1370.130">
    <property type="match status" value="1"/>
</dbReference>
<evidence type="ECO:0000256" key="6">
    <source>
        <dbReference type="RuleBase" id="RU004003"/>
    </source>
</evidence>
<dbReference type="PRINTS" id="PR01032">
    <property type="entry name" value="PHAGEIV"/>
</dbReference>
<dbReference type="PRINTS" id="PR00811">
    <property type="entry name" value="BCTERIALGSPD"/>
</dbReference>
<evidence type="ECO:0000256" key="8">
    <source>
        <dbReference type="SAM" id="SignalP"/>
    </source>
</evidence>
<dbReference type="Pfam" id="PF00263">
    <property type="entry name" value="Secretin"/>
    <property type="match status" value="1"/>
</dbReference>
<dbReference type="InterPro" id="IPR038591">
    <property type="entry name" value="NolW-like_sf"/>
</dbReference>
<evidence type="ECO:0000256" key="1">
    <source>
        <dbReference type="ARBA" id="ARBA00004370"/>
    </source>
</evidence>
<comment type="caution">
    <text evidence="10">The sequence shown here is derived from an EMBL/GenBank/DDBJ whole genome shotgun (WGS) entry which is preliminary data.</text>
</comment>
<dbReference type="InterPro" id="IPR001775">
    <property type="entry name" value="GspD/PilQ"/>
</dbReference>
<organism evidence="10">
    <name type="scientific">candidate division WOR-3 bacterium</name>
    <dbReference type="NCBI Taxonomy" id="2052148"/>
    <lineage>
        <taxon>Bacteria</taxon>
        <taxon>Bacteria division WOR-3</taxon>
    </lineage>
</organism>
<dbReference type="GO" id="GO:0009279">
    <property type="term" value="C:cell outer membrane"/>
    <property type="evidence" value="ECO:0007669"/>
    <property type="project" value="UniProtKB-SubCell"/>
</dbReference>
<dbReference type="InterPro" id="IPR004846">
    <property type="entry name" value="T2SS/T3SS_dom"/>
</dbReference>
<dbReference type="GO" id="GO:0009306">
    <property type="term" value="P:protein secretion"/>
    <property type="evidence" value="ECO:0007669"/>
    <property type="project" value="InterPro"/>
</dbReference>
<keyword evidence="4" id="KW-0472">Membrane</keyword>
<evidence type="ECO:0000256" key="2">
    <source>
        <dbReference type="ARBA" id="ARBA00022448"/>
    </source>
</evidence>
<dbReference type="AlphaFoldDB" id="A0A7V5HMP1"/>
<dbReference type="EMBL" id="DRTX01000095">
    <property type="protein sequence ID" value="HHF53064.1"/>
    <property type="molecule type" value="Genomic_DNA"/>
</dbReference>
<dbReference type="Pfam" id="PF07660">
    <property type="entry name" value="STN"/>
    <property type="match status" value="1"/>
</dbReference>
<comment type="similarity">
    <text evidence="6">Belongs to the bacterial secretin family.</text>
</comment>
<evidence type="ECO:0000259" key="9">
    <source>
        <dbReference type="SMART" id="SM00965"/>
    </source>
</evidence>
<dbReference type="InterPro" id="IPR051808">
    <property type="entry name" value="Type_IV_pilus_biogenesis"/>
</dbReference>